<name>A0A368L800_9BURK</name>
<feature type="binding site" evidence="12">
    <location>
        <begin position="19"/>
        <end position="26"/>
    </location>
    <ligand>
        <name>ATP</name>
        <dbReference type="ChEBI" id="CHEBI:30616"/>
    </ligand>
</feature>
<evidence type="ECO:0000256" key="1">
    <source>
        <dbReference type="ARBA" id="ARBA00009776"/>
    </source>
</evidence>
<dbReference type="InterPro" id="IPR039430">
    <property type="entry name" value="Thymidylate_kin-like_dom"/>
</dbReference>
<dbReference type="PANTHER" id="PTHR10344">
    <property type="entry name" value="THYMIDYLATE KINASE"/>
    <property type="match status" value="1"/>
</dbReference>
<dbReference type="Gene3D" id="3.40.50.300">
    <property type="entry name" value="P-loop containing nucleotide triphosphate hydrolases"/>
    <property type="match status" value="1"/>
</dbReference>
<dbReference type="Pfam" id="PF02223">
    <property type="entry name" value="Thymidylate_kin"/>
    <property type="match status" value="1"/>
</dbReference>
<protein>
    <recommendedName>
        <fullName evidence="3 12">Thymidylate kinase</fullName>
        <ecNumber evidence="2 12">2.7.4.9</ecNumber>
    </recommendedName>
    <alternativeName>
        <fullName evidence="9 12">dTMP kinase</fullName>
    </alternativeName>
</protein>
<gene>
    <name evidence="12" type="primary">tmk</name>
    <name evidence="14" type="ORF">DU000_02675</name>
</gene>
<dbReference type="GO" id="GO:0006235">
    <property type="term" value="P:dTTP biosynthetic process"/>
    <property type="evidence" value="ECO:0007669"/>
    <property type="project" value="UniProtKB-UniRule"/>
</dbReference>
<keyword evidence="4 12" id="KW-0808">Transferase</keyword>
<reference evidence="14 15" key="1">
    <citation type="journal article" date="2018" name="Int. J. Syst. Evol. Microbiol.">
        <title>Parvibium lacunae gen. nov., sp. nov., a new member of the family Alcaligenaceae isolated from a freshwater pond.</title>
        <authorList>
            <person name="Chen W.M."/>
            <person name="Xie P.B."/>
            <person name="Hsu M.Y."/>
            <person name="Sheu S.Y."/>
        </authorList>
    </citation>
    <scope>NUCLEOTIDE SEQUENCE [LARGE SCALE GENOMIC DNA]</scope>
    <source>
        <strain evidence="14 15">KMB9</strain>
    </source>
</reference>
<dbReference type="EC" id="2.7.4.9" evidence="2 12"/>
<evidence type="ECO:0000256" key="3">
    <source>
        <dbReference type="ARBA" id="ARBA00017144"/>
    </source>
</evidence>
<comment type="caution">
    <text evidence="14">The sequence shown here is derived from an EMBL/GenBank/DDBJ whole genome shotgun (WGS) entry which is preliminary data.</text>
</comment>
<evidence type="ECO:0000256" key="9">
    <source>
        <dbReference type="ARBA" id="ARBA00029962"/>
    </source>
</evidence>
<keyword evidence="8 12" id="KW-0067">ATP-binding</keyword>
<organism evidence="14 15">
    <name type="scientific">Parvibium lacunae</name>
    <dbReference type="NCBI Taxonomy" id="1888893"/>
    <lineage>
        <taxon>Bacteria</taxon>
        <taxon>Pseudomonadati</taxon>
        <taxon>Pseudomonadota</taxon>
        <taxon>Betaproteobacteria</taxon>
        <taxon>Burkholderiales</taxon>
        <taxon>Alcaligenaceae</taxon>
        <taxon>Parvibium</taxon>
    </lineage>
</organism>
<dbReference type="InterPro" id="IPR018094">
    <property type="entry name" value="Thymidylate_kinase"/>
</dbReference>
<dbReference type="GO" id="GO:0006233">
    <property type="term" value="P:dTDP biosynthetic process"/>
    <property type="evidence" value="ECO:0007669"/>
    <property type="project" value="InterPro"/>
</dbReference>
<dbReference type="Proteomes" id="UP000252357">
    <property type="component" value="Unassembled WGS sequence"/>
</dbReference>
<dbReference type="CDD" id="cd01672">
    <property type="entry name" value="TMPK"/>
    <property type="match status" value="1"/>
</dbReference>
<evidence type="ECO:0000256" key="7">
    <source>
        <dbReference type="ARBA" id="ARBA00022777"/>
    </source>
</evidence>
<dbReference type="InterPro" id="IPR027417">
    <property type="entry name" value="P-loop_NTPase"/>
</dbReference>
<dbReference type="FunFam" id="3.40.50.300:FF:000225">
    <property type="entry name" value="Thymidylate kinase"/>
    <property type="match status" value="1"/>
</dbReference>
<dbReference type="SUPFAM" id="SSF52540">
    <property type="entry name" value="P-loop containing nucleoside triphosphate hydrolases"/>
    <property type="match status" value="1"/>
</dbReference>
<proteinExistence type="inferred from homology"/>
<dbReference type="PANTHER" id="PTHR10344:SF4">
    <property type="entry name" value="UMP-CMP KINASE 2, MITOCHONDRIAL"/>
    <property type="match status" value="1"/>
</dbReference>
<sequence length="220" mass="24293">MTAFFSALPLTSRFVSFEGIDGAGKTTHIYAAADFLRQQGAEVILTREPGGTPLGEKLRELLLQDAMTPETEALLMYAARQEHLKQVILPALTAGQWVLTDRFNDASFAYQGGGRGLATAQLTWLDAWIVAGHQPACTFLFDLPTSLAAERIERSDRAARDRFELEQSTFHERVRQAYRTRAQENPARFVTIDASADPTEVGATILGAIKAHWQKQTLAS</sequence>
<comment type="catalytic activity">
    <reaction evidence="10 12">
        <text>dTMP + ATP = dTDP + ADP</text>
        <dbReference type="Rhea" id="RHEA:13517"/>
        <dbReference type="ChEBI" id="CHEBI:30616"/>
        <dbReference type="ChEBI" id="CHEBI:58369"/>
        <dbReference type="ChEBI" id="CHEBI:63528"/>
        <dbReference type="ChEBI" id="CHEBI:456216"/>
        <dbReference type="EC" id="2.7.4.9"/>
    </reaction>
</comment>
<evidence type="ECO:0000259" key="13">
    <source>
        <dbReference type="Pfam" id="PF02223"/>
    </source>
</evidence>
<evidence type="ECO:0000256" key="8">
    <source>
        <dbReference type="ARBA" id="ARBA00022840"/>
    </source>
</evidence>
<dbReference type="AlphaFoldDB" id="A0A368L800"/>
<keyword evidence="7 12" id="KW-0418">Kinase</keyword>
<evidence type="ECO:0000313" key="15">
    <source>
        <dbReference type="Proteomes" id="UP000252357"/>
    </source>
</evidence>
<dbReference type="OrthoDB" id="9774907at2"/>
<evidence type="ECO:0000256" key="12">
    <source>
        <dbReference type="HAMAP-Rule" id="MF_00165"/>
    </source>
</evidence>
<dbReference type="RefSeq" id="WP_114401780.1">
    <property type="nucleotide sequence ID" value="NZ_QPGB01000001.1"/>
</dbReference>
<keyword evidence="15" id="KW-1185">Reference proteome</keyword>
<evidence type="ECO:0000256" key="6">
    <source>
        <dbReference type="ARBA" id="ARBA00022741"/>
    </source>
</evidence>
<dbReference type="GO" id="GO:0006227">
    <property type="term" value="P:dUDP biosynthetic process"/>
    <property type="evidence" value="ECO:0007669"/>
    <property type="project" value="TreeGrafter"/>
</dbReference>
<dbReference type="GO" id="GO:0004798">
    <property type="term" value="F:dTMP kinase activity"/>
    <property type="evidence" value="ECO:0007669"/>
    <property type="project" value="UniProtKB-UniRule"/>
</dbReference>
<feature type="domain" description="Thymidylate kinase-like" evidence="13">
    <location>
        <begin position="17"/>
        <end position="203"/>
    </location>
</feature>
<accession>A0A368L800</accession>
<evidence type="ECO:0000256" key="4">
    <source>
        <dbReference type="ARBA" id="ARBA00022679"/>
    </source>
</evidence>
<dbReference type="EMBL" id="QPGB01000001">
    <property type="protein sequence ID" value="RCS59631.1"/>
    <property type="molecule type" value="Genomic_DNA"/>
</dbReference>
<keyword evidence="6 12" id="KW-0547">Nucleotide-binding</keyword>
<comment type="function">
    <text evidence="11 12">Phosphorylation of dTMP to form dTDP in both de novo and salvage pathways of dTTP synthesis.</text>
</comment>
<keyword evidence="5 12" id="KW-0545">Nucleotide biosynthesis</keyword>
<evidence type="ECO:0000256" key="11">
    <source>
        <dbReference type="ARBA" id="ARBA00057735"/>
    </source>
</evidence>
<dbReference type="GO" id="GO:0005829">
    <property type="term" value="C:cytosol"/>
    <property type="evidence" value="ECO:0007669"/>
    <property type="project" value="TreeGrafter"/>
</dbReference>
<evidence type="ECO:0000313" key="14">
    <source>
        <dbReference type="EMBL" id="RCS59631.1"/>
    </source>
</evidence>
<dbReference type="NCBIfam" id="TIGR00041">
    <property type="entry name" value="DTMP_kinase"/>
    <property type="match status" value="1"/>
</dbReference>
<comment type="similarity">
    <text evidence="1 12">Belongs to the thymidylate kinase family.</text>
</comment>
<dbReference type="GO" id="GO:0005524">
    <property type="term" value="F:ATP binding"/>
    <property type="evidence" value="ECO:0007669"/>
    <property type="project" value="UniProtKB-UniRule"/>
</dbReference>
<evidence type="ECO:0000256" key="2">
    <source>
        <dbReference type="ARBA" id="ARBA00012980"/>
    </source>
</evidence>
<dbReference type="HAMAP" id="MF_00165">
    <property type="entry name" value="Thymidylate_kinase"/>
    <property type="match status" value="1"/>
</dbReference>
<evidence type="ECO:0000256" key="10">
    <source>
        <dbReference type="ARBA" id="ARBA00048743"/>
    </source>
</evidence>
<evidence type="ECO:0000256" key="5">
    <source>
        <dbReference type="ARBA" id="ARBA00022727"/>
    </source>
</evidence>